<keyword evidence="3" id="KW-1185">Reference proteome</keyword>
<evidence type="ECO:0000313" key="2">
    <source>
        <dbReference type="EMBL" id="GMS82949.1"/>
    </source>
</evidence>
<evidence type="ECO:0000313" key="3">
    <source>
        <dbReference type="Proteomes" id="UP001432027"/>
    </source>
</evidence>
<reference evidence="2" key="1">
    <citation type="submission" date="2023-10" db="EMBL/GenBank/DDBJ databases">
        <title>Genome assembly of Pristionchus species.</title>
        <authorList>
            <person name="Yoshida K."/>
            <person name="Sommer R.J."/>
        </authorList>
    </citation>
    <scope>NUCLEOTIDE SEQUENCE</scope>
    <source>
        <strain evidence="2">RS0144</strain>
    </source>
</reference>
<gene>
    <name evidence="2" type="ORF">PENTCL1PPCAC_5124</name>
</gene>
<organism evidence="2 3">
    <name type="scientific">Pristionchus entomophagus</name>
    <dbReference type="NCBI Taxonomy" id="358040"/>
    <lineage>
        <taxon>Eukaryota</taxon>
        <taxon>Metazoa</taxon>
        <taxon>Ecdysozoa</taxon>
        <taxon>Nematoda</taxon>
        <taxon>Chromadorea</taxon>
        <taxon>Rhabditida</taxon>
        <taxon>Rhabditina</taxon>
        <taxon>Diplogasteromorpha</taxon>
        <taxon>Diplogasteroidea</taxon>
        <taxon>Neodiplogasteridae</taxon>
        <taxon>Pristionchus</taxon>
    </lineage>
</organism>
<evidence type="ECO:0008006" key="4">
    <source>
        <dbReference type="Google" id="ProtNLM"/>
    </source>
</evidence>
<dbReference type="InterPro" id="IPR045860">
    <property type="entry name" value="Snake_toxin-like_sf"/>
</dbReference>
<accession>A0AAV5SNQ3</accession>
<keyword evidence="1" id="KW-0732">Signal</keyword>
<proteinExistence type="predicted"/>
<name>A0AAV5SNQ3_9BILA</name>
<comment type="caution">
    <text evidence="2">The sequence shown here is derived from an EMBL/GenBank/DDBJ whole genome shotgun (WGS) entry which is preliminary data.</text>
</comment>
<dbReference type="AlphaFoldDB" id="A0AAV5SNQ3"/>
<dbReference type="PANTHER" id="PTHR34721:SF3">
    <property type="entry name" value="ACTIVIN_RECP DOMAIN-CONTAINING PROTEIN-RELATED"/>
    <property type="match status" value="1"/>
</dbReference>
<feature type="signal peptide" evidence="1">
    <location>
        <begin position="1"/>
        <end position="17"/>
    </location>
</feature>
<dbReference type="PANTHER" id="PTHR34721">
    <property type="entry name" value="PROTEIN CBG09734"/>
    <property type="match status" value="1"/>
</dbReference>
<dbReference type="Proteomes" id="UP001432027">
    <property type="component" value="Unassembled WGS sequence"/>
</dbReference>
<dbReference type="SUPFAM" id="SSF57302">
    <property type="entry name" value="Snake toxin-like"/>
    <property type="match status" value="1"/>
</dbReference>
<dbReference type="EMBL" id="BTSX01000002">
    <property type="protein sequence ID" value="GMS82949.1"/>
    <property type="molecule type" value="Genomic_DNA"/>
</dbReference>
<sequence length="102" mass="10772">MRSLLLLCLSVLSLSTALKCYVGVDNTRDTWECPGSYCRKEVDALRAVKKCDNNNECRSETCSAGSAGSITCCCKGDLCNPASTPLVLLPLAAVAALIAARI</sequence>
<feature type="chain" id="PRO_5043528984" description="Activin types I and II receptor domain-containing protein" evidence="1">
    <location>
        <begin position="18"/>
        <end position="102"/>
    </location>
</feature>
<evidence type="ECO:0000256" key="1">
    <source>
        <dbReference type="SAM" id="SignalP"/>
    </source>
</evidence>
<protein>
    <recommendedName>
        <fullName evidence="4">Activin types I and II receptor domain-containing protein</fullName>
    </recommendedName>
</protein>